<protein>
    <submittedName>
        <fullName evidence="1">Uncharacterized protein</fullName>
    </submittedName>
</protein>
<name>A0AAD7WBS7_9TELE</name>
<gene>
    <name evidence="1" type="ORF">AAFF_G00091030</name>
</gene>
<comment type="caution">
    <text evidence="1">The sequence shown here is derived from an EMBL/GenBank/DDBJ whole genome shotgun (WGS) entry which is preliminary data.</text>
</comment>
<dbReference type="EMBL" id="JAINUG010000159">
    <property type="protein sequence ID" value="KAJ8391316.1"/>
    <property type="molecule type" value="Genomic_DNA"/>
</dbReference>
<organism evidence="1 2">
    <name type="scientific">Aldrovandia affinis</name>
    <dbReference type="NCBI Taxonomy" id="143900"/>
    <lineage>
        <taxon>Eukaryota</taxon>
        <taxon>Metazoa</taxon>
        <taxon>Chordata</taxon>
        <taxon>Craniata</taxon>
        <taxon>Vertebrata</taxon>
        <taxon>Euteleostomi</taxon>
        <taxon>Actinopterygii</taxon>
        <taxon>Neopterygii</taxon>
        <taxon>Teleostei</taxon>
        <taxon>Notacanthiformes</taxon>
        <taxon>Halosauridae</taxon>
        <taxon>Aldrovandia</taxon>
    </lineage>
</organism>
<proteinExistence type="predicted"/>
<evidence type="ECO:0000313" key="1">
    <source>
        <dbReference type="EMBL" id="KAJ8391316.1"/>
    </source>
</evidence>
<dbReference type="Proteomes" id="UP001221898">
    <property type="component" value="Unassembled WGS sequence"/>
</dbReference>
<accession>A0AAD7WBS7</accession>
<dbReference type="AlphaFoldDB" id="A0AAD7WBS7"/>
<reference evidence="1" key="1">
    <citation type="journal article" date="2023" name="Science">
        <title>Genome structures resolve the early diversification of teleost fishes.</title>
        <authorList>
            <person name="Parey E."/>
            <person name="Louis A."/>
            <person name="Montfort J."/>
            <person name="Bouchez O."/>
            <person name="Roques C."/>
            <person name="Iampietro C."/>
            <person name="Lluch J."/>
            <person name="Castinel A."/>
            <person name="Donnadieu C."/>
            <person name="Desvignes T."/>
            <person name="Floi Bucao C."/>
            <person name="Jouanno E."/>
            <person name="Wen M."/>
            <person name="Mejri S."/>
            <person name="Dirks R."/>
            <person name="Jansen H."/>
            <person name="Henkel C."/>
            <person name="Chen W.J."/>
            <person name="Zahm M."/>
            <person name="Cabau C."/>
            <person name="Klopp C."/>
            <person name="Thompson A.W."/>
            <person name="Robinson-Rechavi M."/>
            <person name="Braasch I."/>
            <person name="Lecointre G."/>
            <person name="Bobe J."/>
            <person name="Postlethwait J.H."/>
            <person name="Berthelot C."/>
            <person name="Roest Crollius H."/>
            <person name="Guiguen Y."/>
        </authorList>
    </citation>
    <scope>NUCLEOTIDE SEQUENCE</scope>
    <source>
        <strain evidence="1">NC1722</strain>
    </source>
</reference>
<sequence length="276" mass="30069">MSPSLEGMTLLTTRDLATPAEWGDSPSPAREGMAVWATTPARKHASSGDHECPRGHKSVPSILLGSCYEVLAGSEVGVDMDVELGFLSSFLDGYEYVSRELMYAPVAGGGGRGVPRVPLKLDVLYASFASRVFLERAPHKCFFLTRYYLAGVFRHLVVLTHVVPRADVRSLAYEAMARFLCQCPPSVSRAEALDHRALYSRLACRQVVSTSGGPAGVRWGTVSGGGAPAAVRNLHWRCALGRLPVREVLHRHRCSVSALRPRGCRAPETVAYAFWE</sequence>
<keyword evidence="2" id="KW-1185">Reference proteome</keyword>
<evidence type="ECO:0000313" key="2">
    <source>
        <dbReference type="Proteomes" id="UP001221898"/>
    </source>
</evidence>